<evidence type="ECO:0000256" key="6">
    <source>
        <dbReference type="SAM" id="MobiDB-lite"/>
    </source>
</evidence>
<gene>
    <name evidence="8" type="ORF">A4U43_C01F31900</name>
</gene>
<feature type="compositionally biased region" description="Acidic residues" evidence="6">
    <location>
        <begin position="117"/>
        <end position="138"/>
    </location>
</feature>
<evidence type="ECO:0000256" key="1">
    <source>
        <dbReference type="ARBA" id="ARBA00004123"/>
    </source>
</evidence>
<feature type="region of interest" description="Disordered" evidence="6">
    <location>
        <begin position="174"/>
        <end position="221"/>
    </location>
</feature>
<dbReference type="SMART" id="SM01019">
    <property type="entry name" value="B3"/>
    <property type="match status" value="2"/>
</dbReference>
<dbReference type="InterPro" id="IPR015300">
    <property type="entry name" value="DNA-bd_pseudobarrel_sf"/>
</dbReference>
<keyword evidence="3" id="KW-0238">DNA-binding</keyword>
<evidence type="ECO:0000313" key="8">
    <source>
        <dbReference type="EMBL" id="ONK81691.1"/>
    </source>
</evidence>
<dbReference type="CDD" id="cd10017">
    <property type="entry name" value="B3_DNA"/>
    <property type="match status" value="2"/>
</dbReference>
<dbReference type="SUPFAM" id="SSF101936">
    <property type="entry name" value="DNA-binding pseudobarrel domain"/>
    <property type="match status" value="2"/>
</dbReference>
<evidence type="ECO:0000256" key="3">
    <source>
        <dbReference type="ARBA" id="ARBA00023125"/>
    </source>
</evidence>
<dbReference type="InterPro" id="IPR003340">
    <property type="entry name" value="B3_DNA-bd"/>
</dbReference>
<evidence type="ECO:0000256" key="4">
    <source>
        <dbReference type="ARBA" id="ARBA00023163"/>
    </source>
</evidence>
<dbReference type="GO" id="GO:0005634">
    <property type="term" value="C:nucleus"/>
    <property type="evidence" value="ECO:0007669"/>
    <property type="project" value="UniProtKB-SubCell"/>
</dbReference>
<evidence type="ECO:0000259" key="7">
    <source>
        <dbReference type="PROSITE" id="PS50863"/>
    </source>
</evidence>
<name>A0A5P1FXA6_ASPOF</name>
<comment type="subcellular location">
    <subcellularLocation>
        <location evidence="1">Nucleus</location>
    </subcellularLocation>
</comment>
<keyword evidence="4" id="KW-0804">Transcription</keyword>
<accession>A0A5P1FXA6</accession>
<dbReference type="PANTHER" id="PTHR31391">
    <property type="entry name" value="B3 DOMAIN-CONTAINING PROTEIN OS11G0197600-RELATED"/>
    <property type="match status" value="1"/>
</dbReference>
<dbReference type="Gramene" id="ONK81691">
    <property type="protein sequence ID" value="ONK81691"/>
    <property type="gene ID" value="A4U43_C01F31900"/>
</dbReference>
<proteinExistence type="predicted"/>
<evidence type="ECO:0000256" key="2">
    <source>
        <dbReference type="ARBA" id="ARBA00023015"/>
    </source>
</evidence>
<sequence>MAKSTPRYFFKVFFPDQSSNYLRIPSAFRERIEVESSKIVYLKGQSGGIWKVGLVKDCDGFVFEDGWKEFVADQSLAVGDFLVFRYNGNSRFKVLVFDSTACEKKKAFLARPSIEEDTEFFEDSEESKETEEDEEEEDNKPLIHFTNRRLNGFLKRSRGSNNLFDVNGSYKKRKQLQSEVDQSNSKRSKSSSICGEAHLSLDSGAEATPKGTRLVSDGGKDHPTLECKDLVIPKQEYESYSPLLSSSFSRDTPIHRNGESIHKTAAFSLRCSKINKQVKLCCQSGQVSRCSPQSTKGSTSRKSSGTLALVKSEESACRQRSIFRIGAFISQRRPVTEEEVERTLQRALSFTSEYPFVITIMQDSYVYTSFLMCIPSWFVREHLPKENTVLTVWDPSGKPWKMTFICNNTHGALSGGWSRFSHAHNLEKYDVCVFELTKPTHLKVHIYRVVEEITPLVRRRRGNCS</sequence>
<dbReference type="OrthoDB" id="1666376at2759"/>
<dbReference type="Gene3D" id="2.40.330.10">
    <property type="entry name" value="DNA-binding pseudobarrel domain"/>
    <property type="match status" value="2"/>
</dbReference>
<feature type="domain" description="TF-B3" evidence="7">
    <location>
        <begin position="357"/>
        <end position="450"/>
    </location>
</feature>
<feature type="domain" description="TF-B3" evidence="7">
    <location>
        <begin position="7"/>
        <end position="100"/>
    </location>
</feature>
<dbReference type="Pfam" id="PF02362">
    <property type="entry name" value="B3"/>
    <property type="match status" value="2"/>
</dbReference>
<keyword evidence="2" id="KW-0805">Transcription regulation</keyword>
<organism evidence="8 9">
    <name type="scientific">Asparagus officinalis</name>
    <name type="common">Garden asparagus</name>
    <dbReference type="NCBI Taxonomy" id="4686"/>
    <lineage>
        <taxon>Eukaryota</taxon>
        <taxon>Viridiplantae</taxon>
        <taxon>Streptophyta</taxon>
        <taxon>Embryophyta</taxon>
        <taxon>Tracheophyta</taxon>
        <taxon>Spermatophyta</taxon>
        <taxon>Magnoliopsida</taxon>
        <taxon>Liliopsida</taxon>
        <taxon>Asparagales</taxon>
        <taxon>Asparagaceae</taxon>
        <taxon>Asparagoideae</taxon>
        <taxon>Asparagus</taxon>
    </lineage>
</organism>
<dbReference type="PROSITE" id="PS50863">
    <property type="entry name" value="B3"/>
    <property type="match status" value="2"/>
</dbReference>
<dbReference type="GO" id="GO:0003677">
    <property type="term" value="F:DNA binding"/>
    <property type="evidence" value="ECO:0007669"/>
    <property type="project" value="UniProtKB-KW"/>
</dbReference>
<protein>
    <recommendedName>
        <fullName evidence="7">TF-B3 domain-containing protein</fullName>
    </recommendedName>
</protein>
<dbReference type="InterPro" id="IPR044837">
    <property type="entry name" value="REM16-like"/>
</dbReference>
<keyword evidence="9" id="KW-1185">Reference proteome</keyword>
<dbReference type="OMA" id="FICNNTH"/>
<dbReference type="PANTHER" id="PTHR31391:SF155">
    <property type="entry name" value="B3 DOMAIN-CONTAINING PROTEIN OS11G0197600"/>
    <property type="match status" value="1"/>
</dbReference>
<feature type="region of interest" description="Disordered" evidence="6">
    <location>
        <begin position="117"/>
        <end position="141"/>
    </location>
</feature>
<keyword evidence="5" id="KW-0539">Nucleus</keyword>
<dbReference type="AlphaFoldDB" id="A0A5P1FXA6"/>
<dbReference type="EMBL" id="CM007381">
    <property type="protein sequence ID" value="ONK81691.1"/>
    <property type="molecule type" value="Genomic_DNA"/>
</dbReference>
<reference evidence="9" key="1">
    <citation type="journal article" date="2017" name="Nat. Commun.">
        <title>The asparagus genome sheds light on the origin and evolution of a young Y chromosome.</title>
        <authorList>
            <person name="Harkess A."/>
            <person name="Zhou J."/>
            <person name="Xu C."/>
            <person name="Bowers J.E."/>
            <person name="Van der Hulst R."/>
            <person name="Ayyampalayam S."/>
            <person name="Mercati F."/>
            <person name="Riccardi P."/>
            <person name="McKain M.R."/>
            <person name="Kakrana A."/>
            <person name="Tang H."/>
            <person name="Ray J."/>
            <person name="Groenendijk J."/>
            <person name="Arikit S."/>
            <person name="Mathioni S.M."/>
            <person name="Nakano M."/>
            <person name="Shan H."/>
            <person name="Telgmann-Rauber A."/>
            <person name="Kanno A."/>
            <person name="Yue Z."/>
            <person name="Chen H."/>
            <person name="Li W."/>
            <person name="Chen Y."/>
            <person name="Xu X."/>
            <person name="Zhang Y."/>
            <person name="Luo S."/>
            <person name="Chen H."/>
            <person name="Gao J."/>
            <person name="Mao Z."/>
            <person name="Pires J.C."/>
            <person name="Luo M."/>
            <person name="Kudrna D."/>
            <person name="Wing R.A."/>
            <person name="Meyers B.C."/>
            <person name="Yi K."/>
            <person name="Kong H."/>
            <person name="Lavrijsen P."/>
            <person name="Sunseri F."/>
            <person name="Falavigna A."/>
            <person name="Ye Y."/>
            <person name="Leebens-Mack J.H."/>
            <person name="Chen G."/>
        </authorList>
    </citation>
    <scope>NUCLEOTIDE SEQUENCE [LARGE SCALE GENOMIC DNA]</scope>
    <source>
        <strain evidence="9">cv. DH0086</strain>
    </source>
</reference>
<dbReference type="Proteomes" id="UP000243459">
    <property type="component" value="Chromosome 1"/>
</dbReference>
<evidence type="ECO:0000256" key="5">
    <source>
        <dbReference type="ARBA" id="ARBA00023242"/>
    </source>
</evidence>
<evidence type="ECO:0000313" key="9">
    <source>
        <dbReference type="Proteomes" id="UP000243459"/>
    </source>
</evidence>